<dbReference type="InterPro" id="IPR002524">
    <property type="entry name" value="Cation_efflux"/>
</dbReference>
<evidence type="ECO:0000313" key="13">
    <source>
        <dbReference type="EMBL" id="AOZ50160.1"/>
    </source>
</evidence>
<dbReference type="InterPro" id="IPR027470">
    <property type="entry name" value="Cation_efflux_CTD"/>
</dbReference>
<evidence type="ECO:0000259" key="12">
    <source>
        <dbReference type="Pfam" id="PF16916"/>
    </source>
</evidence>
<name>A0A1D9LFY0_9NEIS</name>
<dbReference type="KEGG" id="cvc:BKX93_09235"/>
<dbReference type="PANTHER" id="PTHR11562">
    <property type="entry name" value="CATION EFFLUX PROTEIN/ ZINC TRANSPORTER"/>
    <property type="match status" value="1"/>
</dbReference>
<dbReference type="InterPro" id="IPR058533">
    <property type="entry name" value="Cation_efflux_TM"/>
</dbReference>
<dbReference type="Proteomes" id="UP000178776">
    <property type="component" value="Chromosome"/>
</dbReference>
<evidence type="ECO:0000256" key="1">
    <source>
        <dbReference type="ARBA" id="ARBA00004141"/>
    </source>
</evidence>
<evidence type="ECO:0000313" key="14">
    <source>
        <dbReference type="Proteomes" id="UP000178776"/>
    </source>
</evidence>
<dbReference type="GO" id="GO:0005385">
    <property type="term" value="F:zinc ion transmembrane transporter activity"/>
    <property type="evidence" value="ECO:0007669"/>
    <property type="project" value="TreeGrafter"/>
</dbReference>
<keyword evidence="6 10" id="KW-1133">Transmembrane helix</keyword>
<evidence type="ECO:0000256" key="3">
    <source>
        <dbReference type="ARBA" id="ARBA00022448"/>
    </source>
</evidence>
<reference evidence="13 14" key="1">
    <citation type="submission" date="2016-10" db="EMBL/GenBank/DDBJ databases">
        <title>Chromobacterium muskegensis sp. nov., an insecticidal bacterium isolated from Sphagnum bogs.</title>
        <authorList>
            <person name="Sparks M.E."/>
            <person name="Blackburn M.B."/>
            <person name="Gundersen-Rindal D.E."/>
            <person name="Mitchell A."/>
            <person name="Farrar R."/>
            <person name="Kuhar D."/>
        </authorList>
    </citation>
    <scope>NUCLEOTIDE SEQUENCE [LARGE SCALE GENOMIC DNA]</scope>
    <source>
        <strain evidence="13 14">21-1</strain>
    </source>
</reference>
<dbReference type="AlphaFoldDB" id="A0A1D9LFY0"/>
<dbReference type="STRING" id="1108595.BKX93_09235"/>
<accession>A0A1D9LFY0</accession>
<feature type="transmembrane region" description="Helical" evidence="10">
    <location>
        <begin position="73"/>
        <end position="94"/>
    </location>
</feature>
<keyword evidence="4 10" id="KW-0812">Transmembrane</keyword>
<dbReference type="SUPFAM" id="SSF161111">
    <property type="entry name" value="Cation efflux protein transmembrane domain-like"/>
    <property type="match status" value="1"/>
</dbReference>
<evidence type="ECO:0000256" key="2">
    <source>
        <dbReference type="ARBA" id="ARBA00008873"/>
    </source>
</evidence>
<comment type="similarity">
    <text evidence="2">Belongs to the cation diffusion facilitator (CDF) transporter (TC 2.A.4) family. SLC30A subfamily.</text>
</comment>
<dbReference type="GO" id="GO:0005886">
    <property type="term" value="C:plasma membrane"/>
    <property type="evidence" value="ECO:0007669"/>
    <property type="project" value="TreeGrafter"/>
</dbReference>
<dbReference type="Pfam" id="PF16916">
    <property type="entry name" value="ZT_dimer"/>
    <property type="match status" value="1"/>
</dbReference>
<dbReference type="PANTHER" id="PTHR11562:SF17">
    <property type="entry name" value="RE54080P-RELATED"/>
    <property type="match status" value="1"/>
</dbReference>
<evidence type="ECO:0000256" key="8">
    <source>
        <dbReference type="ARBA" id="ARBA00023136"/>
    </source>
</evidence>
<feature type="region of interest" description="Disordered" evidence="9">
    <location>
        <begin position="1"/>
        <end position="40"/>
    </location>
</feature>
<protein>
    <submittedName>
        <fullName evidence="13">Cation transporter</fullName>
    </submittedName>
</protein>
<feature type="transmembrane region" description="Helical" evidence="10">
    <location>
        <begin position="180"/>
        <end position="205"/>
    </location>
</feature>
<keyword evidence="5" id="KW-0862">Zinc</keyword>
<feature type="compositionally biased region" description="Basic and acidic residues" evidence="9">
    <location>
        <begin position="1"/>
        <end position="25"/>
    </location>
</feature>
<feature type="transmembrane region" description="Helical" evidence="10">
    <location>
        <begin position="114"/>
        <end position="133"/>
    </location>
</feature>
<dbReference type="InterPro" id="IPR050681">
    <property type="entry name" value="CDF/SLC30A"/>
</dbReference>
<dbReference type="Pfam" id="PF01545">
    <property type="entry name" value="Cation_efflux"/>
    <property type="match status" value="1"/>
</dbReference>
<keyword evidence="8 10" id="KW-0472">Membrane</keyword>
<dbReference type="SUPFAM" id="SSF160240">
    <property type="entry name" value="Cation efflux protein cytoplasmic domain-like"/>
    <property type="match status" value="1"/>
</dbReference>
<dbReference type="GeneID" id="68841397"/>
<proteinExistence type="inferred from homology"/>
<evidence type="ECO:0000256" key="5">
    <source>
        <dbReference type="ARBA" id="ARBA00022906"/>
    </source>
</evidence>
<evidence type="ECO:0000256" key="4">
    <source>
        <dbReference type="ARBA" id="ARBA00022692"/>
    </source>
</evidence>
<keyword evidence="3" id="KW-0813">Transport</keyword>
<dbReference type="InterPro" id="IPR036837">
    <property type="entry name" value="Cation_efflux_CTD_sf"/>
</dbReference>
<keyword evidence="7" id="KW-0406">Ion transport</keyword>
<dbReference type="RefSeq" id="WP_070979592.1">
    <property type="nucleotide sequence ID" value="NZ_CP017707.1"/>
</dbReference>
<dbReference type="InterPro" id="IPR027469">
    <property type="entry name" value="Cation_efflux_TMD_sf"/>
</dbReference>
<feature type="transmembrane region" description="Helical" evidence="10">
    <location>
        <begin position="145"/>
        <end position="168"/>
    </location>
</feature>
<evidence type="ECO:0000256" key="7">
    <source>
        <dbReference type="ARBA" id="ARBA00023065"/>
    </source>
</evidence>
<comment type="subcellular location">
    <subcellularLocation>
        <location evidence="1">Membrane</location>
        <topology evidence="1">Multi-pass membrane protein</topology>
    </subcellularLocation>
</comment>
<feature type="domain" description="Cation efflux protein cytoplasmic" evidence="12">
    <location>
        <begin position="242"/>
        <end position="314"/>
    </location>
</feature>
<evidence type="ECO:0000256" key="10">
    <source>
        <dbReference type="SAM" id="Phobius"/>
    </source>
</evidence>
<gene>
    <name evidence="13" type="ORF">BKX93_09235</name>
</gene>
<evidence type="ECO:0000256" key="6">
    <source>
        <dbReference type="ARBA" id="ARBA00022989"/>
    </source>
</evidence>
<dbReference type="EMBL" id="CP017707">
    <property type="protein sequence ID" value="AOZ50160.1"/>
    <property type="molecule type" value="Genomic_DNA"/>
</dbReference>
<dbReference type="Gene3D" id="1.20.1510.10">
    <property type="entry name" value="Cation efflux protein transmembrane domain"/>
    <property type="match status" value="1"/>
</dbReference>
<feature type="transmembrane region" description="Helical" evidence="10">
    <location>
        <begin position="50"/>
        <end position="67"/>
    </location>
</feature>
<dbReference type="NCBIfam" id="TIGR01297">
    <property type="entry name" value="CDF"/>
    <property type="match status" value="1"/>
</dbReference>
<organism evidence="13 14">
    <name type="scientific">Chromobacterium vaccinii</name>
    <dbReference type="NCBI Taxonomy" id="1108595"/>
    <lineage>
        <taxon>Bacteria</taxon>
        <taxon>Pseudomonadati</taxon>
        <taxon>Pseudomonadota</taxon>
        <taxon>Betaproteobacteria</taxon>
        <taxon>Neisseriales</taxon>
        <taxon>Chromobacteriaceae</taxon>
        <taxon>Chromobacterium</taxon>
    </lineage>
</organism>
<evidence type="ECO:0000256" key="9">
    <source>
        <dbReference type="SAM" id="MobiDB-lite"/>
    </source>
</evidence>
<feature type="transmembrane region" description="Helical" evidence="10">
    <location>
        <begin position="211"/>
        <end position="229"/>
    </location>
</feature>
<sequence length="336" mass="35636">MTPGFHLHDEDGVDHAHDDDHDANHSHLHRHGGPEGGDGRRLSSRALAKVLALTCGFALVEALGGWWSGSLALLSDAGHMLTDSLSLLLALWAARIGSRPATDRLSFGHGRAEVLGALLNSLLLFGLSVFIVAEAAERLLRPQAVNGMGVMLIAAIGLAVNVLAAWVLSRGAHSLNSRAALLHVLGDLFGSVAAIASGVIIYLTGWTAADPLLSILVALLLLAAAWRLIRQAVIVLMEGVPAHLDYNRIGEALSGIAGVRSVHDLHVWTMSAERAALSAHVRIAAPQDWPRILAACQLMLSREFCIDHVTLQAEWPASAPAGKPVPIDIISEDKHP</sequence>
<feature type="domain" description="Cation efflux protein transmembrane" evidence="11">
    <location>
        <begin position="51"/>
        <end position="237"/>
    </location>
</feature>
<keyword evidence="5" id="KW-0864">Zinc transport</keyword>
<evidence type="ECO:0000259" key="11">
    <source>
        <dbReference type="Pfam" id="PF01545"/>
    </source>
</evidence>